<organism evidence="1 2">
    <name type="scientific">Janthinobacterium psychrotolerans</name>
    <dbReference type="NCBI Taxonomy" id="1747903"/>
    <lineage>
        <taxon>Bacteria</taxon>
        <taxon>Pseudomonadati</taxon>
        <taxon>Pseudomonadota</taxon>
        <taxon>Betaproteobacteria</taxon>
        <taxon>Burkholderiales</taxon>
        <taxon>Oxalobacteraceae</taxon>
        <taxon>Janthinobacterium</taxon>
    </lineage>
</organism>
<gene>
    <name evidence="1" type="ORF">ASR47_102827</name>
</gene>
<reference evidence="1 2" key="1">
    <citation type="submission" date="2016-04" db="EMBL/GenBank/DDBJ databases">
        <title>Draft genome sequence of Janthinobacterium psychrotolerans sp. nov., isolated from freshwater sediments in Denmark.</title>
        <authorList>
            <person name="Gong X."/>
            <person name="Skrivergaard S."/>
            <person name="Korsgaard B.S."/>
            <person name="Schreiber L."/>
            <person name="Marshall I.P."/>
            <person name="Finster K."/>
            <person name="Schramm A."/>
        </authorList>
    </citation>
    <scope>NUCLEOTIDE SEQUENCE [LARGE SCALE GENOMIC DNA]</scope>
    <source>
        <strain evidence="1 2">S3-2</strain>
    </source>
</reference>
<comment type="caution">
    <text evidence="1">The sequence shown here is derived from an EMBL/GenBank/DDBJ whole genome shotgun (WGS) entry which is preliminary data.</text>
</comment>
<dbReference type="Proteomes" id="UP000092713">
    <property type="component" value="Unassembled WGS sequence"/>
</dbReference>
<dbReference type="AlphaFoldDB" id="A0A1A7C5Y3"/>
<accession>A0A1A7C5Y3</accession>
<name>A0A1A7C5Y3_9BURK</name>
<keyword evidence="2" id="KW-1185">Reference proteome</keyword>
<evidence type="ECO:0000313" key="1">
    <source>
        <dbReference type="EMBL" id="OBV41321.1"/>
    </source>
</evidence>
<evidence type="ECO:0000313" key="2">
    <source>
        <dbReference type="Proteomes" id="UP000092713"/>
    </source>
</evidence>
<dbReference type="EMBL" id="LOCQ01000035">
    <property type="protein sequence ID" value="OBV41321.1"/>
    <property type="molecule type" value="Genomic_DNA"/>
</dbReference>
<protein>
    <submittedName>
        <fullName evidence="1">Uncharacterized protein</fullName>
    </submittedName>
</protein>
<sequence>MTNASQIFRWQRTETDDTGLQIAAKLEMMATGFTILGRQPARLIDLFERQQQLARLAKPIRWTDLARPVIVRHGLCEQCQQAVVQGCICRYSMTLRQNGRIRRDTAQPFACRRNVLNLDTGIVTVWAETRDWIKT</sequence>
<proteinExistence type="predicted"/>